<gene>
    <name evidence="2" type="ORF">LIPSTDRAFT_69110</name>
</gene>
<dbReference type="AlphaFoldDB" id="A0A1E3QBC6"/>
<feature type="compositionally biased region" description="Polar residues" evidence="1">
    <location>
        <begin position="72"/>
        <end position="85"/>
    </location>
</feature>
<accession>A0A1E3QBC6</accession>
<feature type="region of interest" description="Disordered" evidence="1">
    <location>
        <begin position="68"/>
        <end position="109"/>
    </location>
</feature>
<keyword evidence="3" id="KW-1185">Reference proteome</keyword>
<dbReference type="Proteomes" id="UP000094385">
    <property type="component" value="Unassembled WGS sequence"/>
</dbReference>
<organism evidence="2 3">
    <name type="scientific">Lipomyces starkeyi NRRL Y-11557</name>
    <dbReference type="NCBI Taxonomy" id="675824"/>
    <lineage>
        <taxon>Eukaryota</taxon>
        <taxon>Fungi</taxon>
        <taxon>Dikarya</taxon>
        <taxon>Ascomycota</taxon>
        <taxon>Saccharomycotina</taxon>
        <taxon>Lipomycetes</taxon>
        <taxon>Lipomycetales</taxon>
        <taxon>Lipomycetaceae</taxon>
        <taxon>Lipomyces</taxon>
    </lineage>
</organism>
<feature type="region of interest" description="Disordered" evidence="1">
    <location>
        <begin position="317"/>
        <end position="356"/>
    </location>
</feature>
<feature type="compositionally biased region" description="Polar residues" evidence="1">
    <location>
        <begin position="320"/>
        <end position="331"/>
    </location>
</feature>
<sequence>MPPRSRAATTTTTISTPSKSAIAPRSTRRTRTTHKNQQQQQHEGSLSPDPLDILPFVSPLKLAKREILGGDISSSSTDNTSGITNSRSSYRRKRGRKEGLEQAAVQQPSTSNWSVNVTIAGTDPILPPGQAVSGTKRNIDALEDTRSGGVSSTINFQPMSDSSAAWVQVVRSPSIVSAGTPVREKELRVANAGSTPAVVDSARKRRAVGKRSPRKKEIEKNSVENLLYEMEAASQDNPAEAKARNLEQTVEPLAPTMKPHIRVPGQPADLPSKDSVRNMAIHRESSTTAVHIYGYEDQTDRSPASIRPSSVIEHRAFAERSSSSLNVTQNSKKMDGVESLSRSSSPLKPVSLPPPPHSPVLLSQSIEPTLPLCRVPTKQSSPVPSITSSILTTTELPEFSDSGTFQDTTNPNPDPAWSRAHWVLLTQLHPRRMDPLPSRALVKPPKKIIVAFPGVSEEELARRMLALDRIRLRRELKMEEVRSERQRKEEMERYVGEDVRKYY</sequence>
<feature type="compositionally biased region" description="Polar residues" evidence="1">
    <location>
        <begin position="35"/>
        <end position="44"/>
    </location>
</feature>
<dbReference type="OrthoDB" id="10490629at2759"/>
<reference evidence="2 3" key="1">
    <citation type="journal article" date="2016" name="Proc. Natl. Acad. Sci. U.S.A.">
        <title>Comparative genomics of biotechnologically important yeasts.</title>
        <authorList>
            <person name="Riley R."/>
            <person name="Haridas S."/>
            <person name="Wolfe K.H."/>
            <person name="Lopes M.R."/>
            <person name="Hittinger C.T."/>
            <person name="Goeker M."/>
            <person name="Salamov A.A."/>
            <person name="Wisecaver J.H."/>
            <person name="Long T.M."/>
            <person name="Calvey C.H."/>
            <person name="Aerts A.L."/>
            <person name="Barry K.W."/>
            <person name="Choi C."/>
            <person name="Clum A."/>
            <person name="Coughlan A.Y."/>
            <person name="Deshpande S."/>
            <person name="Douglass A.P."/>
            <person name="Hanson S.J."/>
            <person name="Klenk H.-P."/>
            <person name="LaButti K.M."/>
            <person name="Lapidus A."/>
            <person name="Lindquist E.A."/>
            <person name="Lipzen A.M."/>
            <person name="Meier-Kolthoff J.P."/>
            <person name="Ohm R.A."/>
            <person name="Otillar R.P."/>
            <person name="Pangilinan J.L."/>
            <person name="Peng Y."/>
            <person name="Rokas A."/>
            <person name="Rosa C.A."/>
            <person name="Scheuner C."/>
            <person name="Sibirny A.A."/>
            <person name="Slot J.C."/>
            <person name="Stielow J.B."/>
            <person name="Sun H."/>
            <person name="Kurtzman C.P."/>
            <person name="Blackwell M."/>
            <person name="Grigoriev I.V."/>
            <person name="Jeffries T.W."/>
        </authorList>
    </citation>
    <scope>NUCLEOTIDE SEQUENCE [LARGE SCALE GENOMIC DNA]</scope>
    <source>
        <strain evidence="2 3">NRRL Y-11557</strain>
    </source>
</reference>
<dbReference type="EMBL" id="KV454291">
    <property type="protein sequence ID" value="ODQ74966.1"/>
    <property type="molecule type" value="Genomic_DNA"/>
</dbReference>
<feature type="compositionally biased region" description="Low complexity" evidence="1">
    <location>
        <begin position="1"/>
        <end position="23"/>
    </location>
</feature>
<evidence type="ECO:0000256" key="1">
    <source>
        <dbReference type="SAM" id="MobiDB-lite"/>
    </source>
</evidence>
<feature type="region of interest" description="Disordered" evidence="1">
    <location>
        <begin position="1"/>
        <end position="54"/>
    </location>
</feature>
<feature type="compositionally biased region" description="Low complexity" evidence="1">
    <location>
        <begin position="339"/>
        <end position="350"/>
    </location>
</feature>
<evidence type="ECO:0000313" key="2">
    <source>
        <dbReference type="EMBL" id="ODQ74966.1"/>
    </source>
</evidence>
<name>A0A1E3QBC6_LIPST</name>
<proteinExistence type="predicted"/>
<evidence type="ECO:0000313" key="3">
    <source>
        <dbReference type="Proteomes" id="UP000094385"/>
    </source>
</evidence>
<protein>
    <submittedName>
        <fullName evidence="2">Uncharacterized protein</fullName>
    </submittedName>
</protein>